<dbReference type="Pfam" id="PF07690">
    <property type="entry name" value="MFS_1"/>
    <property type="match status" value="1"/>
</dbReference>
<feature type="transmembrane region" description="Helical" evidence="8">
    <location>
        <begin position="54"/>
        <end position="73"/>
    </location>
</feature>
<reference evidence="10 11" key="1">
    <citation type="submission" date="2024-10" db="EMBL/GenBank/DDBJ databases">
        <title>The Natural Products Discovery Center: Release of the First 8490 Sequenced Strains for Exploring Actinobacteria Biosynthetic Diversity.</title>
        <authorList>
            <person name="Kalkreuter E."/>
            <person name="Kautsar S.A."/>
            <person name="Yang D."/>
            <person name="Bader C.D."/>
            <person name="Teijaro C.N."/>
            <person name="Fluegel L."/>
            <person name="Davis C.M."/>
            <person name="Simpson J.R."/>
            <person name="Lauterbach L."/>
            <person name="Steele A.D."/>
            <person name="Gui C."/>
            <person name="Meng S."/>
            <person name="Li G."/>
            <person name="Viehrig K."/>
            <person name="Ye F."/>
            <person name="Su P."/>
            <person name="Kiefer A.F."/>
            <person name="Nichols A."/>
            <person name="Cepeda A.J."/>
            <person name="Yan W."/>
            <person name="Fan B."/>
            <person name="Jiang Y."/>
            <person name="Adhikari A."/>
            <person name="Zheng C.-J."/>
            <person name="Schuster L."/>
            <person name="Cowan T.M."/>
            <person name="Smanski M.J."/>
            <person name="Chevrette M.G."/>
            <person name="De Carvalho L.P.S."/>
            <person name="Shen B."/>
        </authorList>
    </citation>
    <scope>NUCLEOTIDE SEQUENCE [LARGE SCALE GENOMIC DNA]</scope>
    <source>
        <strain evidence="10 11">NPDC049639</strain>
    </source>
</reference>
<evidence type="ECO:0000256" key="5">
    <source>
        <dbReference type="ARBA" id="ARBA00022692"/>
    </source>
</evidence>
<feature type="transmembrane region" description="Helical" evidence="8">
    <location>
        <begin position="274"/>
        <end position="295"/>
    </location>
</feature>
<evidence type="ECO:0000256" key="3">
    <source>
        <dbReference type="ARBA" id="ARBA00022448"/>
    </source>
</evidence>
<dbReference type="Gene3D" id="1.20.1720.10">
    <property type="entry name" value="Multidrug resistance protein D"/>
    <property type="match status" value="1"/>
</dbReference>
<dbReference type="PROSITE" id="PS50850">
    <property type="entry name" value="MFS"/>
    <property type="match status" value="1"/>
</dbReference>
<comment type="similarity">
    <text evidence="2">Belongs to the major facilitator superfamily. EmrB family.</text>
</comment>
<keyword evidence="4" id="KW-1003">Cell membrane</keyword>
<feature type="transmembrane region" description="Helical" evidence="8">
    <location>
        <begin position="85"/>
        <end position="108"/>
    </location>
</feature>
<evidence type="ECO:0000259" key="9">
    <source>
        <dbReference type="PROSITE" id="PS50850"/>
    </source>
</evidence>
<dbReference type="InterPro" id="IPR020846">
    <property type="entry name" value="MFS_dom"/>
</dbReference>
<evidence type="ECO:0000256" key="7">
    <source>
        <dbReference type="ARBA" id="ARBA00023136"/>
    </source>
</evidence>
<accession>A0ABW8AR43</accession>
<evidence type="ECO:0000313" key="10">
    <source>
        <dbReference type="EMBL" id="MFI7588854.1"/>
    </source>
</evidence>
<evidence type="ECO:0000256" key="4">
    <source>
        <dbReference type="ARBA" id="ARBA00022475"/>
    </source>
</evidence>
<keyword evidence="5 8" id="KW-0812">Transmembrane</keyword>
<feature type="transmembrane region" description="Helical" evidence="8">
    <location>
        <begin position="171"/>
        <end position="190"/>
    </location>
</feature>
<evidence type="ECO:0000256" key="8">
    <source>
        <dbReference type="SAM" id="Phobius"/>
    </source>
</evidence>
<dbReference type="PANTHER" id="PTHR42718:SF9">
    <property type="entry name" value="MAJOR FACILITATOR SUPERFAMILY MULTIDRUG TRANSPORTER MFSC"/>
    <property type="match status" value="1"/>
</dbReference>
<dbReference type="RefSeq" id="WP_398282987.1">
    <property type="nucleotide sequence ID" value="NZ_JBITLV010000006.1"/>
</dbReference>
<evidence type="ECO:0000256" key="6">
    <source>
        <dbReference type="ARBA" id="ARBA00022989"/>
    </source>
</evidence>
<keyword evidence="6 8" id="KW-1133">Transmembrane helix</keyword>
<proteinExistence type="inferred from homology"/>
<feature type="domain" description="Major facilitator superfamily (MFS) profile" evidence="9">
    <location>
        <begin position="16"/>
        <end position="461"/>
    </location>
</feature>
<feature type="transmembrane region" description="Helical" evidence="8">
    <location>
        <begin position="145"/>
        <end position="165"/>
    </location>
</feature>
<feature type="transmembrane region" description="Helical" evidence="8">
    <location>
        <begin position="301"/>
        <end position="323"/>
    </location>
</feature>
<feature type="transmembrane region" description="Helical" evidence="8">
    <location>
        <begin position="360"/>
        <end position="381"/>
    </location>
</feature>
<dbReference type="CDD" id="cd17321">
    <property type="entry name" value="MFS_MMR_MDR_like"/>
    <property type="match status" value="1"/>
</dbReference>
<feature type="transmembrane region" description="Helical" evidence="8">
    <location>
        <begin position="114"/>
        <end position="133"/>
    </location>
</feature>
<gene>
    <name evidence="10" type="ORF">ACIB24_17455</name>
</gene>
<sequence>MTTTDLELHRRRRWAVLATCCLSLLIVGLDNTIMNVALPSLGRDLHADVAGLQWAVDAYVLAFASLLVLGGSLADRFGRRRVFRIGLTTFSAASLLCSLAPGLGWLVGFRVLQGMGASMLNPVAMSIITNTFVDRRERARAIGVWGAVVGISMALGPVVGGLLVSSVGWPSIFWINVPVGVTALVLTWWFVPESRAARARRLDPVGQALMIALLAATTASIIEAPRLGWTAPGTLGLAGLGLLAGVSFVTYELRRREPLLELRFFRSAPFSGATLIAVAAFGGFSGFLFLNTLYLQDVRGMSALAAGLYTLPMALPVILCSPLSGRLVAARGPRLPLVVAGVLLTAGALMLTGLDENTSRAWLVTSYVVFGAGFGAVNAPITNTAVSGMPLARAGVAAAIASTSRQVGQLLGVAVIGTVVSSVAGSTLAVRVLAAGAGWWIVTGCGLLVLVLAVLSTGRWARATAARTAELIGAADEEESMARAAKVGVTA</sequence>
<dbReference type="SUPFAM" id="SSF103473">
    <property type="entry name" value="MFS general substrate transporter"/>
    <property type="match status" value="1"/>
</dbReference>
<feature type="transmembrane region" description="Helical" evidence="8">
    <location>
        <begin position="335"/>
        <end position="354"/>
    </location>
</feature>
<organism evidence="10 11">
    <name type="scientific">Spongisporangium articulatum</name>
    <dbReference type="NCBI Taxonomy" id="3362603"/>
    <lineage>
        <taxon>Bacteria</taxon>
        <taxon>Bacillati</taxon>
        <taxon>Actinomycetota</taxon>
        <taxon>Actinomycetes</taxon>
        <taxon>Kineosporiales</taxon>
        <taxon>Kineosporiaceae</taxon>
        <taxon>Spongisporangium</taxon>
    </lineage>
</organism>
<dbReference type="PRINTS" id="PR01036">
    <property type="entry name" value="TCRTETB"/>
</dbReference>
<dbReference type="InterPro" id="IPR036259">
    <property type="entry name" value="MFS_trans_sf"/>
</dbReference>
<protein>
    <submittedName>
        <fullName evidence="10">MFS transporter</fullName>
    </submittedName>
</protein>
<dbReference type="Proteomes" id="UP001612915">
    <property type="component" value="Unassembled WGS sequence"/>
</dbReference>
<name>A0ABW8AR43_9ACTN</name>
<evidence type="ECO:0000256" key="1">
    <source>
        <dbReference type="ARBA" id="ARBA00004651"/>
    </source>
</evidence>
<dbReference type="InterPro" id="IPR011701">
    <property type="entry name" value="MFS"/>
</dbReference>
<dbReference type="PANTHER" id="PTHR42718">
    <property type="entry name" value="MAJOR FACILITATOR SUPERFAMILY MULTIDRUG TRANSPORTER MFSC"/>
    <property type="match status" value="1"/>
</dbReference>
<keyword evidence="3" id="KW-0813">Transport</keyword>
<dbReference type="NCBIfam" id="TIGR00711">
    <property type="entry name" value="efflux_EmrB"/>
    <property type="match status" value="1"/>
</dbReference>
<comment type="subcellular location">
    <subcellularLocation>
        <location evidence="1">Cell membrane</location>
        <topology evidence="1">Multi-pass membrane protein</topology>
    </subcellularLocation>
</comment>
<feature type="transmembrane region" description="Helical" evidence="8">
    <location>
        <begin position="439"/>
        <end position="458"/>
    </location>
</feature>
<dbReference type="EMBL" id="JBITLV010000006">
    <property type="protein sequence ID" value="MFI7588854.1"/>
    <property type="molecule type" value="Genomic_DNA"/>
</dbReference>
<keyword evidence="11" id="KW-1185">Reference proteome</keyword>
<keyword evidence="7 8" id="KW-0472">Membrane</keyword>
<feature type="transmembrane region" description="Helical" evidence="8">
    <location>
        <begin position="410"/>
        <end position="433"/>
    </location>
</feature>
<feature type="transmembrane region" description="Helical" evidence="8">
    <location>
        <begin position="202"/>
        <end position="222"/>
    </location>
</feature>
<comment type="caution">
    <text evidence="10">The sequence shown here is derived from an EMBL/GenBank/DDBJ whole genome shotgun (WGS) entry which is preliminary data.</text>
</comment>
<evidence type="ECO:0000256" key="2">
    <source>
        <dbReference type="ARBA" id="ARBA00008537"/>
    </source>
</evidence>
<evidence type="ECO:0000313" key="11">
    <source>
        <dbReference type="Proteomes" id="UP001612915"/>
    </source>
</evidence>
<feature type="transmembrane region" description="Helical" evidence="8">
    <location>
        <begin position="234"/>
        <end position="253"/>
    </location>
</feature>
<feature type="transmembrane region" description="Helical" evidence="8">
    <location>
        <begin position="14"/>
        <end position="34"/>
    </location>
</feature>
<dbReference type="InterPro" id="IPR004638">
    <property type="entry name" value="EmrB-like"/>
</dbReference>
<dbReference type="Gene3D" id="1.20.1250.20">
    <property type="entry name" value="MFS general substrate transporter like domains"/>
    <property type="match status" value="1"/>
</dbReference>